<keyword evidence="3" id="KW-1185">Reference proteome</keyword>
<dbReference type="EMBL" id="CP019646">
    <property type="protein sequence ID" value="AQQ71726.1"/>
    <property type="molecule type" value="Genomic_DNA"/>
</dbReference>
<gene>
    <name evidence="2" type="ORF">SMSP2_02104</name>
</gene>
<name>A0A1R7T5T2_9BACT</name>
<evidence type="ECO:0000313" key="3">
    <source>
        <dbReference type="Proteomes" id="UP000188181"/>
    </source>
</evidence>
<dbReference type="STRING" id="1851148.SMSP2_02104"/>
<accession>A0A1R7T5T2</accession>
<organism evidence="2 3">
    <name type="scientific">Limihaloglobus sulfuriphilus</name>
    <dbReference type="NCBI Taxonomy" id="1851148"/>
    <lineage>
        <taxon>Bacteria</taxon>
        <taxon>Pseudomonadati</taxon>
        <taxon>Planctomycetota</taxon>
        <taxon>Phycisphaerae</taxon>
        <taxon>Sedimentisphaerales</taxon>
        <taxon>Sedimentisphaeraceae</taxon>
        <taxon>Limihaloglobus</taxon>
    </lineage>
</organism>
<feature type="compositionally biased region" description="Basic and acidic residues" evidence="1">
    <location>
        <begin position="1"/>
        <end position="21"/>
    </location>
</feature>
<dbReference type="Proteomes" id="UP000188181">
    <property type="component" value="Chromosome"/>
</dbReference>
<feature type="compositionally biased region" description="Polar residues" evidence="1">
    <location>
        <begin position="31"/>
        <end position="47"/>
    </location>
</feature>
<dbReference type="AlphaFoldDB" id="A0A1R7T5T2"/>
<evidence type="ECO:0000256" key="1">
    <source>
        <dbReference type="SAM" id="MobiDB-lite"/>
    </source>
</evidence>
<evidence type="ECO:0000313" key="2">
    <source>
        <dbReference type="EMBL" id="AQQ71726.1"/>
    </source>
</evidence>
<protein>
    <submittedName>
        <fullName evidence="2">Uncharacterized protein</fullName>
    </submittedName>
</protein>
<proteinExistence type="predicted"/>
<reference evidence="3" key="1">
    <citation type="submission" date="2017-02" db="EMBL/GenBank/DDBJ databases">
        <title>Comparative genomics and description of representatives of a novel lineage of planctomycetes thriving in anoxic sediments.</title>
        <authorList>
            <person name="Spring S."/>
            <person name="Bunk B."/>
            <person name="Sproer C."/>
        </authorList>
    </citation>
    <scope>NUCLEOTIDE SEQUENCE [LARGE SCALE GENOMIC DNA]</scope>
    <source>
        <strain evidence="3">SM-Chi-D1</strain>
    </source>
</reference>
<dbReference type="RefSeq" id="WP_186804680.1">
    <property type="nucleotide sequence ID" value="NZ_CP019646.1"/>
</dbReference>
<sequence>MNNKRKAEGGNGKDEGGKMKAEGGSLKAESHPSSLIPHSSEHPSSFILQPLSFL</sequence>
<dbReference type="KEGG" id="pbas:SMSP2_02104"/>
<feature type="region of interest" description="Disordered" evidence="1">
    <location>
        <begin position="1"/>
        <end position="54"/>
    </location>
</feature>